<reference evidence="2" key="1">
    <citation type="submission" date="2023-06" db="EMBL/GenBank/DDBJ databases">
        <title>Identification and characterization of horizontal gene transfer across gut microbiota members of farm animals based on homology search.</title>
        <authorList>
            <person name="Zeman M."/>
            <person name="Kubasova T."/>
            <person name="Jahodarova E."/>
            <person name="Nykrynova M."/>
            <person name="Rychlik I."/>
        </authorList>
    </citation>
    <scope>NUCLEOTIDE SEQUENCE [LARGE SCALE GENOMIC DNA]</scope>
    <source>
        <strain evidence="2">ET39</strain>
    </source>
</reference>
<dbReference type="RefSeq" id="WP_289608203.1">
    <property type="nucleotide sequence ID" value="NZ_JAUDCG010000043.1"/>
</dbReference>
<dbReference type="Proteomes" id="UP001529340">
    <property type="component" value="Unassembled WGS sequence"/>
</dbReference>
<comment type="caution">
    <text evidence="1">The sequence shown here is derived from an EMBL/GenBank/DDBJ whole genome shotgun (WGS) entry which is preliminary data.</text>
</comment>
<dbReference type="InterPro" id="IPR005624">
    <property type="entry name" value="PduO/GlcC-like"/>
</dbReference>
<dbReference type="InterPro" id="IPR038084">
    <property type="entry name" value="PduO/GlcC-like_sf"/>
</dbReference>
<accession>A0ABT7UDQ6</accession>
<proteinExistence type="predicted"/>
<dbReference type="EMBL" id="JAUDCG010000043">
    <property type="protein sequence ID" value="MDM8157761.1"/>
    <property type="molecule type" value="Genomic_DNA"/>
</dbReference>
<protein>
    <submittedName>
        <fullName evidence="1">Heme-binding protein</fullName>
    </submittedName>
</protein>
<dbReference type="SUPFAM" id="SSF143744">
    <property type="entry name" value="GlcG-like"/>
    <property type="match status" value="1"/>
</dbReference>
<dbReference type="Gene3D" id="3.30.450.150">
    <property type="entry name" value="Haem-degrading domain"/>
    <property type="match status" value="1"/>
</dbReference>
<evidence type="ECO:0000313" key="1">
    <source>
        <dbReference type="EMBL" id="MDM8157761.1"/>
    </source>
</evidence>
<keyword evidence="2" id="KW-1185">Reference proteome</keyword>
<dbReference type="Pfam" id="PF03928">
    <property type="entry name" value="HbpS-like"/>
    <property type="match status" value="1"/>
</dbReference>
<reference evidence="1 2" key="3">
    <citation type="submission" date="2023-06" db="EMBL/GenBank/DDBJ databases">
        <authorList>
            <person name="Zeman M."/>
            <person name="Kubasova T."/>
            <person name="Jahodarova E."/>
            <person name="Nykrynova M."/>
            <person name="Rychlik I."/>
        </authorList>
    </citation>
    <scope>NUCLEOTIDE SEQUENCE [LARGE SCALE GENOMIC DNA]</scope>
    <source>
        <strain evidence="1 2">ET39</strain>
    </source>
</reference>
<sequence length="76" mass="8092">MRLYSPGGILNYVSGQYSISRIDDPRITLVAGGYPLFVNGKIAGGIGVSGGSEEEHRTIAEHVIAVFDQLNKESLG</sequence>
<reference evidence="1 2" key="2">
    <citation type="submission" date="2023-06" db="EMBL/GenBank/DDBJ databases">
        <title>Identification and characterization of horizontal gene transfer across gut microbiota members of farm animals based on homology search.</title>
        <authorList>
            <person name="Schwarzerova J."/>
            <person name="Nykrynova M."/>
            <person name="Jureckova K."/>
            <person name="Cejkova D."/>
            <person name="Rychlik I."/>
        </authorList>
    </citation>
    <scope>NUCLEOTIDE SEQUENCE [LARGE SCALE GENOMIC DNA]</scope>
    <source>
        <strain evidence="1 2">ET39</strain>
    </source>
</reference>
<gene>
    <name evidence="1" type="ORF">QUV96_08940</name>
</gene>
<evidence type="ECO:0000313" key="2">
    <source>
        <dbReference type="Proteomes" id="UP001529340"/>
    </source>
</evidence>
<name>A0ABT7UDQ6_9FIRM</name>
<organism evidence="1 2">
    <name type="scientific">Amedibacillus dolichus</name>
    <dbReference type="NCBI Taxonomy" id="31971"/>
    <lineage>
        <taxon>Bacteria</taxon>
        <taxon>Bacillati</taxon>
        <taxon>Bacillota</taxon>
        <taxon>Erysipelotrichia</taxon>
        <taxon>Erysipelotrichales</taxon>
        <taxon>Erysipelotrichaceae</taxon>
        <taxon>Amedibacillus</taxon>
    </lineage>
</organism>